<name>A0A2P7SQQ0_9HYPH</name>
<keyword evidence="2" id="KW-0560">Oxidoreductase</keyword>
<protein>
    <submittedName>
        <fullName evidence="2">Glyoxalase/bleomycin resistance/extradiol dioxygenase family protein</fullName>
    </submittedName>
</protein>
<reference evidence="2 3" key="1">
    <citation type="submission" date="2018-03" db="EMBL/GenBank/DDBJ databases">
        <title>The draft genome of Mesorhizobium sp. 6GN-30.</title>
        <authorList>
            <person name="Liu L."/>
            <person name="Li L."/>
            <person name="Wang T."/>
            <person name="Zhang X."/>
            <person name="Liang L."/>
        </authorList>
    </citation>
    <scope>NUCLEOTIDE SEQUENCE [LARGE SCALE GENOMIC DNA]</scope>
    <source>
        <strain evidence="2 3">6GN30</strain>
    </source>
</reference>
<evidence type="ECO:0000313" key="3">
    <source>
        <dbReference type="Proteomes" id="UP000241229"/>
    </source>
</evidence>
<dbReference type="Gene3D" id="3.10.180.10">
    <property type="entry name" value="2,3-Dihydroxybiphenyl 1,2-Dioxygenase, domain 1"/>
    <property type="match status" value="1"/>
</dbReference>
<dbReference type="InterPro" id="IPR004360">
    <property type="entry name" value="Glyas_Fos-R_dOase_dom"/>
</dbReference>
<keyword evidence="3" id="KW-1185">Reference proteome</keyword>
<proteinExistence type="predicted"/>
<keyword evidence="2" id="KW-0223">Dioxygenase</keyword>
<gene>
    <name evidence="2" type="ORF">C7I84_03720</name>
</gene>
<organism evidence="2 3">
    <name type="scientific">Kumtagia ephedrae</name>
    <dbReference type="NCBI Taxonomy" id="2116701"/>
    <lineage>
        <taxon>Bacteria</taxon>
        <taxon>Pseudomonadati</taxon>
        <taxon>Pseudomonadota</taxon>
        <taxon>Alphaproteobacteria</taxon>
        <taxon>Hyphomicrobiales</taxon>
        <taxon>Phyllobacteriaceae</taxon>
        <taxon>Kumtagia</taxon>
    </lineage>
</organism>
<dbReference type="PANTHER" id="PTHR21366">
    <property type="entry name" value="GLYOXALASE FAMILY PROTEIN"/>
    <property type="match status" value="1"/>
</dbReference>
<evidence type="ECO:0000313" key="2">
    <source>
        <dbReference type="EMBL" id="PSJ64771.1"/>
    </source>
</evidence>
<dbReference type="PROSITE" id="PS51819">
    <property type="entry name" value="VOC"/>
    <property type="match status" value="1"/>
</dbReference>
<evidence type="ECO:0000259" key="1">
    <source>
        <dbReference type="PROSITE" id="PS51819"/>
    </source>
</evidence>
<dbReference type="AlphaFoldDB" id="A0A2P7SQQ0"/>
<dbReference type="RefSeq" id="WP_106770815.1">
    <property type="nucleotide sequence ID" value="NZ_PXYK01000003.1"/>
</dbReference>
<dbReference type="SUPFAM" id="SSF54593">
    <property type="entry name" value="Glyoxalase/Bleomycin resistance protein/Dihydroxybiphenyl dioxygenase"/>
    <property type="match status" value="1"/>
</dbReference>
<feature type="domain" description="VOC" evidence="1">
    <location>
        <begin position="5"/>
        <end position="131"/>
    </location>
</feature>
<comment type="caution">
    <text evidence="2">The sequence shown here is derived from an EMBL/GenBank/DDBJ whole genome shotgun (WGS) entry which is preliminary data.</text>
</comment>
<dbReference type="EMBL" id="PXYK01000003">
    <property type="protein sequence ID" value="PSJ64771.1"/>
    <property type="molecule type" value="Genomic_DNA"/>
</dbReference>
<dbReference type="OrthoDB" id="9812656at2"/>
<dbReference type="Pfam" id="PF00903">
    <property type="entry name" value="Glyoxalase"/>
    <property type="match status" value="1"/>
</dbReference>
<dbReference type="GO" id="GO:0051213">
    <property type="term" value="F:dioxygenase activity"/>
    <property type="evidence" value="ECO:0007669"/>
    <property type="project" value="UniProtKB-KW"/>
</dbReference>
<dbReference type="InterPro" id="IPR029068">
    <property type="entry name" value="Glyas_Bleomycin-R_OHBP_Dase"/>
</dbReference>
<accession>A0A2P7SQQ0</accession>
<sequence length="136" mass="14693">MTPSAILESALYVTDLEAAEAFYGGVLGLPVIAKVEDRHVFFRCGTGVLLLFVAEATKVPPAPDAKLPVPPHGTVGEGHLCFAAAGDEIDRWKRHLEGRGVAVETEFEWPSGGRSIYFRDPSGNSLEFAEPKIWGL</sequence>
<dbReference type="Proteomes" id="UP000241229">
    <property type="component" value="Unassembled WGS sequence"/>
</dbReference>
<dbReference type="PANTHER" id="PTHR21366:SF22">
    <property type="entry name" value="VOC DOMAIN-CONTAINING PROTEIN"/>
    <property type="match status" value="1"/>
</dbReference>
<dbReference type="InterPro" id="IPR050383">
    <property type="entry name" value="GlyoxalaseI/FosfomycinResist"/>
</dbReference>
<dbReference type="InterPro" id="IPR037523">
    <property type="entry name" value="VOC_core"/>
</dbReference>